<feature type="signal peptide" evidence="1">
    <location>
        <begin position="1"/>
        <end position="21"/>
    </location>
</feature>
<evidence type="ECO:0000256" key="1">
    <source>
        <dbReference type="SAM" id="SignalP"/>
    </source>
</evidence>
<feature type="chain" id="PRO_5039186397" description="ABC transporter substrate-binding protein" evidence="1">
    <location>
        <begin position="22"/>
        <end position="447"/>
    </location>
</feature>
<dbReference type="Pfam" id="PF01547">
    <property type="entry name" value="SBP_bac_1"/>
    <property type="match status" value="1"/>
</dbReference>
<organism evidence="2 3">
    <name type="scientific">Paenibacillus agaridevorans</name>
    <dbReference type="NCBI Taxonomy" id="171404"/>
    <lineage>
        <taxon>Bacteria</taxon>
        <taxon>Bacillati</taxon>
        <taxon>Bacillota</taxon>
        <taxon>Bacilli</taxon>
        <taxon>Bacillales</taxon>
        <taxon>Paenibacillaceae</taxon>
        <taxon>Paenibacillus</taxon>
    </lineage>
</organism>
<dbReference type="PROSITE" id="PS51257">
    <property type="entry name" value="PROKAR_LIPOPROTEIN"/>
    <property type="match status" value="1"/>
</dbReference>
<reference evidence="2 3" key="1">
    <citation type="submission" date="2017-08" db="EMBL/GenBank/DDBJ databases">
        <title>Substantial Increase in Enzyme Production by Combined Drug-Resistance Mutations in Paenibacillus agaridevorans.</title>
        <authorList>
            <person name="Tanaka Y."/>
            <person name="Funane K."/>
            <person name="Hosaka T."/>
            <person name="Shiwa Y."/>
            <person name="Fujita N."/>
            <person name="Miyazaki T."/>
            <person name="Yoshikawa H."/>
            <person name="Murakami K."/>
            <person name="Kasahara K."/>
            <person name="Inaoka T."/>
            <person name="Hiraga Y."/>
            <person name="Ochi K."/>
        </authorList>
    </citation>
    <scope>NUCLEOTIDE SEQUENCE [LARGE SCALE GENOMIC DNA]</scope>
    <source>
        <strain evidence="2 3">T-3040</strain>
    </source>
</reference>
<dbReference type="Gene3D" id="3.40.190.10">
    <property type="entry name" value="Periplasmic binding protein-like II"/>
    <property type="match status" value="1"/>
</dbReference>
<keyword evidence="1" id="KW-0732">Signal</keyword>
<dbReference type="AlphaFoldDB" id="A0A2R5F214"/>
<dbReference type="SUPFAM" id="SSF53850">
    <property type="entry name" value="Periplasmic binding protein-like II"/>
    <property type="match status" value="1"/>
</dbReference>
<protein>
    <recommendedName>
        <fullName evidence="4">ABC transporter substrate-binding protein</fullName>
    </recommendedName>
</protein>
<gene>
    <name evidence="2" type="ORF">PAT3040_04513</name>
</gene>
<evidence type="ECO:0000313" key="3">
    <source>
        <dbReference type="Proteomes" id="UP000245202"/>
    </source>
</evidence>
<dbReference type="InterPro" id="IPR006059">
    <property type="entry name" value="SBP"/>
</dbReference>
<dbReference type="EMBL" id="BDQX01000281">
    <property type="protein sequence ID" value="GBG09841.1"/>
    <property type="molecule type" value="Genomic_DNA"/>
</dbReference>
<comment type="caution">
    <text evidence="2">The sequence shown here is derived from an EMBL/GenBank/DDBJ whole genome shotgun (WGS) entry which is preliminary data.</text>
</comment>
<sequence>MRMSKPSIITSVFLSFLLVTAACSQGTGTKPVENNEQGKAGDPEPVTLKFYVNGINLSGTEFRLMVEEPTKKKYPHITVERIVPPQGTGLPELIASGEIPDIIYASVGTYYQLRDLNLDYLLDDLIAKYDFDVNRIKPHILASITDYSDNGTSLHALPFNDNDTILYYNKDIFDKFGVPYPPDEQLTWEEALELGRQLTRNDNGVQYIGLEVASGPAHLQSSLALGTLDPDTGQAVVNTPEWKEVFEFQQKVFEVPGTVQGETYLYNKDAFITDRILAMRPSYIANMVGTLEELRQAGDPINWDIAPVPNFPDALGTSKEVNIHSLYISSQSKHKDEAFQVIANILSDEVQTILSRNGRLPSIANDEIDRQFGADVPDLQGKKIDNLFKARGVQLHKPHEYESKVAKFVTEAYRSLALDGVDVNTALRTLEENINAEVARLKATSNK</sequence>
<evidence type="ECO:0000313" key="2">
    <source>
        <dbReference type="EMBL" id="GBG09841.1"/>
    </source>
</evidence>
<dbReference type="InterPro" id="IPR050490">
    <property type="entry name" value="Bact_solute-bd_prot1"/>
</dbReference>
<dbReference type="PANTHER" id="PTHR43649">
    <property type="entry name" value="ARABINOSE-BINDING PROTEIN-RELATED"/>
    <property type="match status" value="1"/>
</dbReference>
<name>A0A2R5F214_9BACL</name>
<keyword evidence="3" id="KW-1185">Reference proteome</keyword>
<dbReference type="Proteomes" id="UP000245202">
    <property type="component" value="Unassembled WGS sequence"/>
</dbReference>
<dbReference type="PANTHER" id="PTHR43649:SF12">
    <property type="entry name" value="DIACETYLCHITOBIOSE BINDING PROTEIN DASA"/>
    <property type="match status" value="1"/>
</dbReference>
<proteinExistence type="predicted"/>
<accession>A0A2R5F214</accession>
<evidence type="ECO:0008006" key="4">
    <source>
        <dbReference type="Google" id="ProtNLM"/>
    </source>
</evidence>
<dbReference type="RefSeq" id="WP_108994478.1">
    <property type="nucleotide sequence ID" value="NZ_BDQX01000281.1"/>
</dbReference>